<proteinExistence type="predicted"/>
<dbReference type="OrthoDB" id="10497143at2759"/>
<keyword evidence="3" id="KW-1185">Reference proteome</keyword>
<protein>
    <recommendedName>
        <fullName evidence="4">50S ribosomal protein L35</fullName>
    </recommendedName>
</protein>
<evidence type="ECO:0000313" key="2">
    <source>
        <dbReference type="EMBL" id="KRY82965.1"/>
    </source>
</evidence>
<reference evidence="2 3" key="1">
    <citation type="submission" date="2015-01" db="EMBL/GenBank/DDBJ databases">
        <title>Evolution of Trichinella species and genotypes.</title>
        <authorList>
            <person name="Korhonen P.K."/>
            <person name="Edoardo P."/>
            <person name="Giuseppe L.R."/>
            <person name="Gasser R.B."/>
        </authorList>
    </citation>
    <scope>NUCLEOTIDE SEQUENCE [LARGE SCALE GENOMIC DNA]</scope>
    <source>
        <strain evidence="2">ISS470</strain>
    </source>
</reference>
<evidence type="ECO:0000256" key="1">
    <source>
        <dbReference type="SAM" id="SignalP"/>
    </source>
</evidence>
<dbReference type="Proteomes" id="UP000054995">
    <property type="component" value="Unassembled WGS sequence"/>
</dbReference>
<gene>
    <name evidence="2" type="ORF">T4D_12837</name>
</gene>
<sequence length="68" mass="7943">MQITIAIKVLLQISICITVIENDAYLYGKVNGAKKVKTRMTRSKSRTVLRRTRDEKRIHFQQKMGLIH</sequence>
<dbReference type="EMBL" id="JYDT01000155">
    <property type="protein sequence ID" value="KRY82965.1"/>
    <property type="molecule type" value="Genomic_DNA"/>
</dbReference>
<evidence type="ECO:0000313" key="3">
    <source>
        <dbReference type="Proteomes" id="UP000054995"/>
    </source>
</evidence>
<dbReference type="AlphaFoldDB" id="A0A0V1FAV9"/>
<feature type="signal peptide" evidence="1">
    <location>
        <begin position="1"/>
        <end position="18"/>
    </location>
</feature>
<evidence type="ECO:0008006" key="4">
    <source>
        <dbReference type="Google" id="ProtNLM"/>
    </source>
</evidence>
<organism evidence="2 3">
    <name type="scientific">Trichinella pseudospiralis</name>
    <name type="common">Parasitic roundworm</name>
    <dbReference type="NCBI Taxonomy" id="6337"/>
    <lineage>
        <taxon>Eukaryota</taxon>
        <taxon>Metazoa</taxon>
        <taxon>Ecdysozoa</taxon>
        <taxon>Nematoda</taxon>
        <taxon>Enoplea</taxon>
        <taxon>Dorylaimia</taxon>
        <taxon>Trichinellida</taxon>
        <taxon>Trichinellidae</taxon>
        <taxon>Trichinella</taxon>
    </lineage>
</organism>
<name>A0A0V1FAV9_TRIPS</name>
<feature type="chain" id="PRO_5006877837" description="50S ribosomal protein L35" evidence="1">
    <location>
        <begin position="19"/>
        <end position="68"/>
    </location>
</feature>
<comment type="caution">
    <text evidence="2">The sequence shown here is derived from an EMBL/GenBank/DDBJ whole genome shotgun (WGS) entry which is preliminary data.</text>
</comment>
<keyword evidence="1" id="KW-0732">Signal</keyword>
<accession>A0A0V1FAV9</accession>